<dbReference type="AlphaFoldDB" id="K0RAP8"/>
<sequence>MNQQLAESASILVCRGPNPPPPTREAGTGLEGTAEPGTPVTLEIRDGLIISSSVSANKIVEESFEHRFGLELFLASFKLVIPAKGWRAAVGGSLRDPEAAPQISETLKRVRKACGPVAFQLRSTTCGPDRNKIQTHRVSSSGLRHGEEMVRFLLEEDRDVQGSPRATISAHVTFLVLVAVTSPYFLPTILASTMGFAPKPLPPHVWIKLRRRSYPHSSHLHNHASVNQSTFEYNHASATRVHLN</sequence>
<dbReference type="Proteomes" id="UP000266841">
    <property type="component" value="Unassembled WGS sequence"/>
</dbReference>
<proteinExistence type="predicted"/>
<keyword evidence="3" id="KW-1185">Reference proteome</keyword>
<dbReference type="EMBL" id="AGNL01044058">
    <property type="protein sequence ID" value="EJK50275.1"/>
    <property type="molecule type" value="Genomic_DNA"/>
</dbReference>
<evidence type="ECO:0000313" key="3">
    <source>
        <dbReference type="Proteomes" id="UP000266841"/>
    </source>
</evidence>
<evidence type="ECO:0000256" key="1">
    <source>
        <dbReference type="SAM" id="MobiDB-lite"/>
    </source>
</evidence>
<protein>
    <submittedName>
        <fullName evidence="2">Uncharacterized protein</fullName>
    </submittedName>
</protein>
<gene>
    <name evidence="2" type="ORF">THAOC_30779</name>
</gene>
<name>K0RAP8_THAOC</name>
<reference evidence="2 3" key="1">
    <citation type="journal article" date="2012" name="Genome Biol.">
        <title>Genome and low-iron response of an oceanic diatom adapted to chronic iron limitation.</title>
        <authorList>
            <person name="Lommer M."/>
            <person name="Specht M."/>
            <person name="Roy A.S."/>
            <person name="Kraemer L."/>
            <person name="Andreson R."/>
            <person name="Gutowska M.A."/>
            <person name="Wolf J."/>
            <person name="Bergner S.V."/>
            <person name="Schilhabel M.B."/>
            <person name="Klostermeier U.C."/>
            <person name="Beiko R.G."/>
            <person name="Rosenstiel P."/>
            <person name="Hippler M."/>
            <person name="Laroche J."/>
        </authorList>
    </citation>
    <scope>NUCLEOTIDE SEQUENCE [LARGE SCALE GENOMIC DNA]</scope>
    <source>
        <strain evidence="2 3">CCMP1005</strain>
    </source>
</reference>
<comment type="caution">
    <text evidence="2">The sequence shown here is derived from an EMBL/GenBank/DDBJ whole genome shotgun (WGS) entry which is preliminary data.</text>
</comment>
<feature type="region of interest" description="Disordered" evidence="1">
    <location>
        <begin position="1"/>
        <end position="37"/>
    </location>
</feature>
<organism evidence="2 3">
    <name type="scientific">Thalassiosira oceanica</name>
    <name type="common">Marine diatom</name>
    <dbReference type="NCBI Taxonomy" id="159749"/>
    <lineage>
        <taxon>Eukaryota</taxon>
        <taxon>Sar</taxon>
        <taxon>Stramenopiles</taxon>
        <taxon>Ochrophyta</taxon>
        <taxon>Bacillariophyta</taxon>
        <taxon>Coscinodiscophyceae</taxon>
        <taxon>Thalassiosirophycidae</taxon>
        <taxon>Thalassiosirales</taxon>
        <taxon>Thalassiosiraceae</taxon>
        <taxon>Thalassiosira</taxon>
    </lineage>
</organism>
<evidence type="ECO:0000313" key="2">
    <source>
        <dbReference type="EMBL" id="EJK50275.1"/>
    </source>
</evidence>
<accession>K0RAP8</accession>